<sequence>MYTELQLLNATSAHRDREIRREIEQNQLVSNLSQPGLGSRLISRLGHSLVDLGQQMEQVGQTKTPAFHGPKTGQLHA</sequence>
<dbReference type="Proteomes" id="UP000287224">
    <property type="component" value="Unassembled WGS sequence"/>
</dbReference>
<name>A0A401ZFT4_9CHLR</name>
<keyword evidence="2" id="KW-1185">Reference proteome</keyword>
<dbReference type="RefSeq" id="WP_126596737.1">
    <property type="nucleotide sequence ID" value="NZ_BIFQ01000001.1"/>
</dbReference>
<dbReference type="AlphaFoldDB" id="A0A401ZFT4"/>
<evidence type="ECO:0000313" key="1">
    <source>
        <dbReference type="EMBL" id="GCE05722.1"/>
    </source>
</evidence>
<reference evidence="2" key="1">
    <citation type="submission" date="2018-12" db="EMBL/GenBank/DDBJ databases">
        <title>Tengunoibacter tsumagoiensis gen. nov., sp. nov., Dictyobacter kobayashii sp. nov., D. alpinus sp. nov., and D. joshuensis sp. nov. and description of Dictyobacteraceae fam. nov. within the order Ktedonobacterales isolated from Tengu-no-mugimeshi.</title>
        <authorList>
            <person name="Wang C.M."/>
            <person name="Zheng Y."/>
            <person name="Sakai Y."/>
            <person name="Toyoda A."/>
            <person name="Minakuchi Y."/>
            <person name="Abe K."/>
            <person name="Yokota A."/>
            <person name="Yabe S."/>
        </authorList>
    </citation>
    <scope>NUCLEOTIDE SEQUENCE [LARGE SCALE GENOMIC DNA]</scope>
    <source>
        <strain evidence="2">S-27</strain>
    </source>
</reference>
<comment type="caution">
    <text evidence="1">The sequence shown here is derived from an EMBL/GenBank/DDBJ whole genome shotgun (WGS) entry which is preliminary data.</text>
</comment>
<gene>
    <name evidence="1" type="ORF">KDAU_30510</name>
</gene>
<dbReference type="OrthoDB" id="164601at2"/>
<dbReference type="EMBL" id="BIFQ01000001">
    <property type="protein sequence ID" value="GCE05722.1"/>
    <property type="molecule type" value="Genomic_DNA"/>
</dbReference>
<protein>
    <submittedName>
        <fullName evidence="1">Uncharacterized protein</fullName>
    </submittedName>
</protein>
<proteinExistence type="predicted"/>
<evidence type="ECO:0000313" key="2">
    <source>
        <dbReference type="Proteomes" id="UP000287224"/>
    </source>
</evidence>
<accession>A0A401ZFT4</accession>
<organism evidence="1 2">
    <name type="scientific">Dictyobacter aurantiacus</name>
    <dbReference type="NCBI Taxonomy" id="1936993"/>
    <lineage>
        <taxon>Bacteria</taxon>
        <taxon>Bacillati</taxon>
        <taxon>Chloroflexota</taxon>
        <taxon>Ktedonobacteria</taxon>
        <taxon>Ktedonobacterales</taxon>
        <taxon>Dictyobacteraceae</taxon>
        <taxon>Dictyobacter</taxon>
    </lineage>
</organism>